<organism evidence="1 2">
    <name type="scientific">Nitrospira lenta</name>
    <dbReference type="NCBI Taxonomy" id="1436998"/>
    <lineage>
        <taxon>Bacteria</taxon>
        <taxon>Pseudomonadati</taxon>
        <taxon>Nitrospirota</taxon>
        <taxon>Nitrospiria</taxon>
        <taxon>Nitrospirales</taxon>
        <taxon>Nitrospiraceae</taxon>
        <taxon>Nitrospira</taxon>
    </lineage>
</organism>
<keyword evidence="2" id="KW-1185">Reference proteome</keyword>
<dbReference type="InParanoid" id="A0A330L4S2"/>
<evidence type="ECO:0000313" key="1">
    <source>
        <dbReference type="EMBL" id="SPP64329.1"/>
    </source>
</evidence>
<protein>
    <submittedName>
        <fullName evidence="1">Uncharacterized protein</fullName>
    </submittedName>
</protein>
<accession>A0A330L4S2</accession>
<proteinExistence type="predicted"/>
<name>A0A330L4S2_9BACT</name>
<evidence type="ECO:0000313" key="2">
    <source>
        <dbReference type="Proteomes" id="UP000248168"/>
    </source>
</evidence>
<reference evidence="2" key="1">
    <citation type="submission" date="2018-04" db="EMBL/GenBank/DDBJ databases">
        <authorList>
            <person name="Lucker S."/>
            <person name="Sakoula D."/>
        </authorList>
    </citation>
    <scope>NUCLEOTIDE SEQUENCE [LARGE SCALE GENOMIC DNA]</scope>
</reference>
<dbReference type="Proteomes" id="UP000248168">
    <property type="component" value="Unassembled WGS sequence"/>
</dbReference>
<sequence>MVSRSRGVSLALLLSPQCFCSLPSVSGRGRHPAHFRSVSLNTDLLIPNLLRWADKCIHVMHPFVWKYSLLRLPKSLTLCKASLYLMRLFGMQQIAYLIRWNTG</sequence>
<gene>
    <name evidence="1" type="ORF">NITLEN_130002</name>
</gene>
<dbReference type="AlphaFoldDB" id="A0A330L4S2"/>
<dbReference type="EMBL" id="OUNR01000005">
    <property type="protein sequence ID" value="SPP64329.1"/>
    <property type="molecule type" value="Genomic_DNA"/>
</dbReference>